<gene>
    <name evidence="12" type="primary">ARMCX1</name>
</gene>
<feature type="repeat" description="ARM" evidence="9">
    <location>
        <begin position="247"/>
        <end position="284"/>
    </location>
</feature>
<evidence type="ECO:0000256" key="2">
    <source>
        <dbReference type="ARBA" id="ARBA00010553"/>
    </source>
</evidence>
<dbReference type="Pfam" id="PF04826">
    <property type="entry name" value="Arm_2"/>
    <property type="match status" value="1"/>
</dbReference>
<dbReference type="SUPFAM" id="SSF48371">
    <property type="entry name" value="ARM repeat"/>
    <property type="match status" value="1"/>
</dbReference>
<dbReference type="AlphaFoldDB" id="A0A8C8Z9Z7"/>
<dbReference type="GO" id="GO:0061484">
    <property type="term" value="P:hematopoietic stem cell homeostasis"/>
    <property type="evidence" value="ECO:0007669"/>
    <property type="project" value="Ensembl"/>
</dbReference>
<feature type="region of interest" description="Disordered" evidence="10">
    <location>
        <begin position="126"/>
        <end position="184"/>
    </location>
</feature>
<dbReference type="Ensembl" id="ENSPSMT00000016246.1">
    <property type="protein sequence ID" value="ENSPSMP00000013976.1"/>
    <property type="gene ID" value="ENSPSMG00000010031.1"/>
</dbReference>
<dbReference type="PANTHER" id="PTHR15712:SF14">
    <property type="entry name" value="ARMADILLO REPEAT-CONTAINING X-LINKED PROTEIN 1"/>
    <property type="match status" value="1"/>
</dbReference>
<evidence type="ECO:0000313" key="13">
    <source>
        <dbReference type="Proteomes" id="UP000694414"/>
    </source>
</evidence>
<protein>
    <submittedName>
        <fullName evidence="12">Armadillo repeat containing X-linked 1</fullName>
    </submittedName>
</protein>
<evidence type="ECO:0000256" key="1">
    <source>
        <dbReference type="ARBA" id="ARBA00004572"/>
    </source>
</evidence>
<feature type="compositionally biased region" description="Low complexity" evidence="10">
    <location>
        <begin position="156"/>
        <end position="166"/>
    </location>
</feature>
<dbReference type="PROSITE" id="PS50176">
    <property type="entry name" value="ARM_REPEAT"/>
    <property type="match status" value="1"/>
</dbReference>
<keyword evidence="13" id="KW-1185">Reference proteome</keyword>
<keyword evidence="7" id="KW-0496">Mitochondrion</keyword>
<feature type="region of interest" description="Disordered" evidence="10">
    <location>
        <begin position="36"/>
        <end position="79"/>
    </location>
</feature>
<evidence type="ECO:0000256" key="7">
    <source>
        <dbReference type="ARBA" id="ARBA00023128"/>
    </source>
</evidence>
<dbReference type="Proteomes" id="UP000694414">
    <property type="component" value="Unplaced"/>
</dbReference>
<keyword evidence="6" id="KW-1133">Transmembrane helix</keyword>
<organism evidence="12 13">
    <name type="scientific">Prolemur simus</name>
    <name type="common">Greater bamboo lemur</name>
    <name type="synonym">Hapalemur simus</name>
    <dbReference type="NCBI Taxonomy" id="1328070"/>
    <lineage>
        <taxon>Eukaryota</taxon>
        <taxon>Metazoa</taxon>
        <taxon>Chordata</taxon>
        <taxon>Craniata</taxon>
        <taxon>Vertebrata</taxon>
        <taxon>Euteleostomi</taxon>
        <taxon>Mammalia</taxon>
        <taxon>Eutheria</taxon>
        <taxon>Euarchontoglires</taxon>
        <taxon>Primates</taxon>
        <taxon>Strepsirrhini</taxon>
        <taxon>Lemuriformes</taxon>
        <taxon>Lemuridae</taxon>
        <taxon>Prolemur</taxon>
    </lineage>
</organism>
<dbReference type="GeneTree" id="ENSGT00940000162561"/>
<keyword evidence="8" id="KW-0472">Membrane</keyword>
<dbReference type="Gene3D" id="1.25.10.10">
    <property type="entry name" value="Leucine-rich Repeat Variant"/>
    <property type="match status" value="2"/>
</dbReference>
<keyword evidence="4" id="KW-1000">Mitochondrion outer membrane</keyword>
<accession>A0A8C8Z9Z7</accession>
<evidence type="ECO:0000256" key="9">
    <source>
        <dbReference type="PROSITE-ProRule" id="PRU00259"/>
    </source>
</evidence>
<dbReference type="InterPro" id="IPR016024">
    <property type="entry name" value="ARM-type_fold"/>
</dbReference>
<proteinExistence type="inferred from homology"/>
<reference evidence="12" key="1">
    <citation type="submission" date="2025-08" db="UniProtKB">
        <authorList>
            <consortium name="Ensembl"/>
        </authorList>
    </citation>
    <scope>IDENTIFICATION</scope>
</reference>
<evidence type="ECO:0000256" key="6">
    <source>
        <dbReference type="ARBA" id="ARBA00022989"/>
    </source>
</evidence>
<dbReference type="InterPro" id="IPR000225">
    <property type="entry name" value="Armadillo"/>
</dbReference>
<evidence type="ECO:0000313" key="12">
    <source>
        <dbReference type="Ensembl" id="ENSPSMP00000013976.1"/>
    </source>
</evidence>
<evidence type="ECO:0000256" key="3">
    <source>
        <dbReference type="ARBA" id="ARBA00022692"/>
    </source>
</evidence>
<comment type="subcellular location">
    <subcellularLocation>
        <location evidence="1">Mitochondrion outer membrane</location>
        <topology evidence="1">Single-pass membrane protein</topology>
    </subcellularLocation>
</comment>
<dbReference type="InterPro" id="IPR006911">
    <property type="entry name" value="ARM-rpt_dom"/>
</dbReference>
<keyword evidence="3" id="KW-0812">Transmembrane</keyword>
<dbReference type="PROSITE" id="PS51257">
    <property type="entry name" value="PROKAR_LIPOPROTEIN"/>
    <property type="match status" value="1"/>
</dbReference>
<comment type="similarity">
    <text evidence="2">Belongs to the eutherian X-chromosome-specific Armcx family.</text>
</comment>
<sequence length="464" mass="50666">MGRTREAGCVAAGVVIGAGACYCVYKLTWGRDENEKIWDDDEEPSDTSETGIETGKRAKANIGTGSGAKVQGSSETKAEVSLGLESGPGVKAESHLASQSRGGLEAKAKALFNTLKEQASAKVGKGTRVGTISGNRTLAPSLPCPGGRSGGCHPTRSGARAGSRASGKSKGKTQSKSTKGLPTTWPVRRGKFHFPYKIDDILSAPDLQKVLNILERTNDPFIQEVALITLGNNAAYSFNQNAIRELGGVPIIAKLIKTKDPIIREKTYNALNNLSVNAENQGKIKTYISQVCDDTMVCRLDSAVQMAGLRLLTNMTVTNHYQHLLSYSFPDFFALLFLGNHFTKIQIMKLIINFTENPAMTRELVSCKVPSELISLFNKEWDREILLNILTLFENINDNIKSEGLASSRKEFSRSSLFFLFKESGVCVKKIKALAKSHHDFLVKVKVGKFMAKLAEHMFPKSQE</sequence>
<name>A0A8C8Z9Z7_PROSS</name>
<feature type="domain" description="Armadillo repeat-containing" evidence="11">
    <location>
        <begin position="202"/>
        <end position="422"/>
    </location>
</feature>
<evidence type="ECO:0000256" key="5">
    <source>
        <dbReference type="ARBA" id="ARBA00022968"/>
    </source>
</evidence>
<evidence type="ECO:0000259" key="11">
    <source>
        <dbReference type="Pfam" id="PF04826"/>
    </source>
</evidence>
<dbReference type="InterPro" id="IPR011989">
    <property type="entry name" value="ARM-like"/>
</dbReference>
<reference evidence="12" key="2">
    <citation type="submission" date="2025-09" db="UniProtKB">
        <authorList>
            <consortium name="Ensembl"/>
        </authorList>
    </citation>
    <scope>IDENTIFICATION</scope>
</reference>
<evidence type="ECO:0000256" key="4">
    <source>
        <dbReference type="ARBA" id="ARBA00022787"/>
    </source>
</evidence>
<evidence type="ECO:0000256" key="8">
    <source>
        <dbReference type="ARBA" id="ARBA00023136"/>
    </source>
</evidence>
<evidence type="ECO:0000256" key="10">
    <source>
        <dbReference type="SAM" id="MobiDB-lite"/>
    </source>
</evidence>
<dbReference type="InterPro" id="IPR051303">
    <property type="entry name" value="Armcx_regulator"/>
</dbReference>
<dbReference type="SMART" id="SM00185">
    <property type="entry name" value="ARM"/>
    <property type="match status" value="2"/>
</dbReference>
<dbReference type="PANTHER" id="PTHR15712">
    <property type="entry name" value="ARMADILLO REPEAT CONTAINING PROTEIN"/>
    <property type="match status" value="1"/>
</dbReference>
<dbReference type="GO" id="GO:0005741">
    <property type="term" value="C:mitochondrial outer membrane"/>
    <property type="evidence" value="ECO:0007669"/>
    <property type="project" value="UniProtKB-SubCell"/>
</dbReference>
<keyword evidence="5" id="KW-0735">Signal-anchor</keyword>